<name>A0A1B6LIJ2_9HEMI</name>
<protein>
    <submittedName>
        <fullName evidence="2">Uncharacterized protein</fullName>
    </submittedName>
</protein>
<reference evidence="2" key="1">
    <citation type="submission" date="2015-11" db="EMBL/GenBank/DDBJ databases">
        <title>De novo transcriptome assembly of four potential Pierce s Disease insect vectors from Arizona vineyards.</title>
        <authorList>
            <person name="Tassone E.E."/>
        </authorList>
    </citation>
    <scope>NUCLEOTIDE SEQUENCE</scope>
</reference>
<organism evidence="2">
    <name type="scientific">Graphocephala atropunctata</name>
    <dbReference type="NCBI Taxonomy" id="36148"/>
    <lineage>
        <taxon>Eukaryota</taxon>
        <taxon>Metazoa</taxon>
        <taxon>Ecdysozoa</taxon>
        <taxon>Arthropoda</taxon>
        <taxon>Hexapoda</taxon>
        <taxon>Insecta</taxon>
        <taxon>Pterygota</taxon>
        <taxon>Neoptera</taxon>
        <taxon>Paraneoptera</taxon>
        <taxon>Hemiptera</taxon>
        <taxon>Auchenorrhyncha</taxon>
        <taxon>Membracoidea</taxon>
        <taxon>Cicadellidae</taxon>
        <taxon>Cicadellinae</taxon>
        <taxon>Cicadellini</taxon>
        <taxon>Graphocephala</taxon>
    </lineage>
</organism>
<gene>
    <name evidence="2" type="ORF">g.26951</name>
</gene>
<feature type="region of interest" description="Disordered" evidence="1">
    <location>
        <begin position="68"/>
        <end position="126"/>
    </location>
</feature>
<dbReference type="EMBL" id="GEBQ01016563">
    <property type="protein sequence ID" value="JAT23414.1"/>
    <property type="molecule type" value="Transcribed_RNA"/>
</dbReference>
<feature type="compositionally biased region" description="Polar residues" evidence="1">
    <location>
        <begin position="109"/>
        <end position="121"/>
    </location>
</feature>
<feature type="non-terminal residue" evidence="2">
    <location>
        <position position="1"/>
    </location>
</feature>
<accession>A0A1B6LIJ2</accession>
<sequence length="160" mass="17832">TLLRYQSTMRANVGFILVILLSAICQNEGLGLLHRVRDLLHGTTTTITTTTTTDLPIYDEIIEDNSDVPQKFRPRGHSSTSVDDFVLPDDPQLDVNGVRDDAPRIGQPENPNESLQTSTRKTPVPVSVDDGRRVIVAPIRGCADGQRLDARGRCRRIFRR</sequence>
<dbReference type="AlphaFoldDB" id="A0A1B6LIJ2"/>
<proteinExistence type="predicted"/>
<evidence type="ECO:0000256" key="1">
    <source>
        <dbReference type="SAM" id="MobiDB-lite"/>
    </source>
</evidence>
<evidence type="ECO:0000313" key="2">
    <source>
        <dbReference type="EMBL" id="JAT23414.1"/>
    </source>
</evidence>